<dbReference type="InterPro" id="IPR052700">
    <property type="entry name" value="Carb_kinase_PfkB-like"/>
</dbReference>
<feature type="chain" id="PRO_5028123199" evidence="4">
    <location>
        <begin position="22"/>
        <end position="104"/>
    </location>
</feature>
<reference evidence="5" key="2">
    <citation type="submission" date="2020-07" db="EMBL/GenBank/DDBJ databases">
        <authorList>
            <person name="Vera ALvarez R."/>
            <person name="Arias-Moreno D.M."/>
            <person name="Jimenez-Jacinto V."/>
            <person name="Jimenez-Bremont J.F."/>
            <person name="Swaminathan K."/>
            <person name="Moose S.P."/>
            <person name="Guerrero-Gonzalez M.L."/>
            <person name="Marino-Ramirez L."/>
            <person name="Landsman D."/>
            <person name="Rodriguez-Kessler M."/>
            <person name="Delgado-Sanchez P."/>
        </authorList>
    </citation>
    <scope>NUCLEOTIDE SEQUENCE</scope>
    <source>
        <tissue evidence="5">Cladode</tissue>
    </source>
</reference>
<protein>
    <submittedName>
        <fullName evidence="5">6-phosphofructokinase</fullName>
        <ecNumber evidence="5">2.7.1.11</ecNumber>
    </submittedName>
</protein>
<feature type="signal peptide" evidence="4">
    <location>
        <begin position="1"/>
        <end position="21"/>
    </location>
</feature>
<evidence type="ECO:0000256" key="3">
    <source>
        <dbReference type="ARBA" id="ARBA00022777"/>
    </source>
</evidence>
<evidence type="ECO:0000256" key="4">
    <source>
        <dbReference type="SAM" id="SignalP"/>
    </source>
</evidence>
<comment type="similarity">
    <text evidence="1">Belongs to the carbohydrate kinase PfkB family.</text>
</comment>
<keyword evidence="2 5" id="KW-0808">Transferase</keyword>
<proteinExistence type="inferred from homology"/>
<evidence type="ECO:0000313" key="5">
    <source>
        <dbReference type="EMBL" id="MBA4639924.1"/>
    </source>
</evidence>
<keyword evidence="3 5" id="KW-0418">Kinase</keyword>
<accession>A0A7C9DIW8</accession>
<dbReference type="GO" id="GO:0003872">
    <property type="term" value="F:6-phosphofructokinase activity"/>
    <property type="evidence" value="ECO:0007669"/>
    <property type="project" value="UniProtKB-EC"/>
</dbReference>
<dbReference type="SUPFAM" id="SSF53613">
    <property type="entry name" value="Ribokinase-like"/>
    <property type="match status" value="1"/>
</dbReference>
<sequence>MWLRLIGLFLIKSSVIYRGGSIPVAWKDVEHVLSEVKTHINPSQDDLSPIKTLRGGSVADTIRGMSACFGVASGSGLVGACGDDEQGKLFIHNMSSKNVDLSRL</sequence>
<dbReference type="InterPro" id="IPR029056">
    <property type="entry name" value="Ribokinase-like"/>
</dbReference>
<dbReference type="EMBL" id="GISG01116072">
    <property type="protein sequence ID" value="MBA4639924.1"/>
    <property type="molecule type" value="Transcribed_RNA"/>
</dbReference>
<keyword evidence="4" id="KW-0732">Signal</keyword>
<organism evidence="5">
    <name type="scientific">Opuntia streptacantha</name>
    <name type="common">Prickly pear cactus</name>
    <name type="synonym">Opuntia cardona</name>
    <dbReference type="NCBI Taxonomy" id="393608"/>
    <lineage>
        <taxon>Eukaryota</taxon>
        <taxon>Viridiplantae</taxon>
        <taxon>Streptophyta</taxon>
        <taxon>Embryophyta</taxon>
        <taxon>Tracheophyta</taxon>
        <taxon>Spermatophyta</taxon>
        <taxon>Magnoliopsida</taxon>
        <taxon>eudicotyledons</taxon>
        <taxon>Gunneridae</taxon>
        <taxon>Pentapetalae</taxon>
        <taxon>Caryophyllales</taxon>
        <taxon>Cactineae</taxon>
        <taxon>Cactaceae</taxon>
        <taxon>Opuntioideae</taxon>
        <taxon>Opuntia</taxon>
    </lineage>
</organism>
<name>A0A7C9DIW8_OPUST</name>
<dbReference type="AlphaFoldDB" id="A0A7C9DIW8"/>
<dbReference type="PANTHER" id="PTHR43320">
    <property type="entry name" value="SUGAR KINASE"/>
    <property type="match status" value="1"/>
</dbReference>
<dbReference type="EC" id="2.7.1.11" evidence="5"/>
<reference evidence="5" key="1">
    <citation type="journal article" date="2013" name="J. Plant Res.">
        <title>Effect of fungi and light on seed germination of three Opuntia species from semiarid lands of central Mexico.</title>
        <authorList>
            <person name="Delgado-Sanchez P."/>
            <person name="Jimenez-Bremont J.F."/>
            <person name="Guerrero-Gonzalez Mde L."/>
            <person name="Flores J."/>
        </authorList>
    </citation>
    <scope>NUCLEOTIDE SEQUENCE</scope>
    <source>
        <tissue evidence="5">Cladode</tissue>
    </source>
</reference>
<evidence type="ECO:0000256" key="2">
    <source>
        <dbReference type="ARBA" id="ARBA00022679"/>
    </source>
</evidence>
<dbReference type="PANTHER" id="PTHR43320:SF1">
    <property type="entry name" value="OS01G0105900 PROTEIN"/>
    <property type="match status" value="1"/>
</dbReference>
<evidence type="ECO:0000256" key="1">
    <source>
        <dbReference type="ARBA" id="ARBA00010688"/>
    </source>
</evidence>
<dbReference type="Gene3D" id="3.40.1190.20">
    <property type="match status" value="1"/>
</dbReference>